<organism evidence="4 5">
    <name type="scientific">Helicobacter mehlei</name>
    <dbReference type="NCBI Taxonomy" id="2316080"/>
    <lineage>
        <taxon>Bacteria</taxon>
        <taxon>Pseudomonadati</taxon>
        <taxon>Campylobacterota</taxon>
        <taxon>Epsilonproteobacteria</taxon>
        <taxon>Campylobacterales</taxon>
        <taxon>Helicobacteraceae</taxon>
        <taxon>Helicobacter</taxon>
    </lineage>
</organism>
<dbReference type="InterPro" id="IPR036569">
    <property type="entry name" value="RpiB_LacA_LacB_sf"/>
</dbReference>
<comment type="caution">
    <text evidence="4">The sequence shown here is derived from an EMBL/GenBank/DDBJ whole genome shotgun (WGS) entry which is preliminary data.</text>
</comment>
<evidence type="ECO:0000256" key="1">
    <source>
        <dbReference type="ARBA" id="ARBA00008754"/>
    </source>
</evidence>
<dbReference type="EC" id="5.3.1.6" evidence="4"/>
<dbReference type="EMBL" id="VKGC01000005">
    <property type="protein sequence ID" value="TSA85789.1"/>
    <property type="molecule type" value="Genomic_DNA"/>
</dbReference>
<proteinExistence type="inferred from homology"/>
<dbReference type="NCBIfam" id="NF004051">
    <property type="entry name" value="PRK05571.1"/>
    <property type="match status" value="1"/>
</dbReference>
<protein>
    <submittedName>
        <fullName evidence="4">Ribose 5-phosphate isomerase B</fullName>
        <ecNumber evidence="4">5.3.1.6</ecNumber>
    </submittedName>
</protein>
<keyword evidence="2 4" id="KW-0413">Isomerase</keyword>
<reference evidence="4 5" key="2">
    <citation type="submission" date="2019-07" db="EMBL/GenBank/DDBJ databases">
        <title>Helicobacter labacensis sp. nov., Helicobacter mehlei sp. nov. and Helicobacter vulpis sp. nov., isolated from gastric mucosa of red fox (Vulpis vulpis).</title>
        <authorList>
            <person name="Kusar D."/>
            <person name="Gruntar I."/>
            <person name="Pate M."/>
            <person name="Zajc U."/>
            <person name="Ocepek M."/>
        </authorList>
    </citation>
    <scope>NUCLEOTIDE SEQUENCE [LARGE SCALE GENOMIC DNA]</scope>
    <source>
        <strain evidence="4 5">L8b</strain>
    </source>
</reference>
<dbReference type="InterPro" id="IPR003500">
    <property type="entry name" value="RpiB_LacA_LacB"/>
</dbReference>
<dbReference type="Proteomes" id="UP000319322">
    <property type="component" value="Unassembled WGS sequence"/>
</dbReference>
<dbReference type="PANTHER" id="PTHR30345:SF0">
    <property type="entry name" value="DNA DAMAGE-REPAIR_TOLERATION PROTEIN DRT102"/>
    <property type="match status" value="1"/>
</dbReference>
<dbReference type="SUPFAM" id="SSF89623">
    <property type="entry name" value="Ribose/Galactose isomerase RpiB/AlsB"/>
    <property type="match status" value="1"/>
</dbReference>
<name>A0A553V007_9HELI</name>
<evidence type="ECO:0000256" key="2">
    <source>
        <dbReference type="ARBA" id="ARBA00023235"/>
    </source>
</evidence>
<dbReference type="InterPro" id="IPR004785">
    <property type="entry name" value="RpiB"/>
</dbReference>
<reference evidence="4 5" key="3">
    <citation type="submission" date="2019-07" db="EMBL/GenBank/DDBJ databases">
        <authorList>
            <person name="Papic B."/>
        </authorList>
    </citation>
    <scope>NUCLEOTIDE SEQUENCE [LARGE SCALE GENOMIC DNA]</scope>
    <source>
        <strain evidence="4 5">L8b</strain>
    </source>
</reference>
<feature type="active site" description="Proton donor" evidence="3">
    <location>
        <position position="101"/>
    </location>
</feature>
<evidence type="ECO:0000256" key="3">
    <source>
        <dbReference type="PIRSR" id="PIRSR005384-1"/>
    </source>
</evidence>
<dbReference type="Gene3D" id="3.40.1400.10">
    <property type="entry name" value="Sugar-phosphate isomerase, RpiB/LacA/LacB"/>
    <property type="match status" value="1"/>
</dbReference>
<sequence>MQNLKVVVGCDHAGLDLAHFVYTFLQQKQAQITMFAPPKGQRVDYPDFAHQVSDALKQDCQAKGVLVCGSGIGMSMACNRVTGMRAALCTDAYMARMARLHNDANVLCLGQNVVGFGVALSILEAFFSTEFEGGRHVLRLAKLEGQPC</sequence>
<accession>A0A553V007</accession>
<dbReference type="NCBIfam" id="TIGR00689">
    <property type="entry name" value="rpiB_lacA_lacB"/>
    <property type="match status" value="1"/>
</dbReference>
<dbReference type="Pfam" id="PF02502">
    <property type="entry name" value="LacAB_rpiB"/>
    <property type="match status" value="1"/>
</dbReference>
<evidence type="ECO:0000313" key="4">
    <source>
        <dbReference type="EMBL" id="TSA85789.1"/>
    </source>
</evidence>
<dbReference type="NCBIfam" id="TIGR01120">
    <property type="entry name" value="rpiB"/>
    <property type="match status" value="1"/>
</dbReference>
<comment type="similarity">
    <text evidence="1">Belongs to the LacAB/RpiB family.</text>
</comment>
<dbReference type="PANTHER" id="PTHR30345">
    <property type="entry name" value="RIBOSE-5-PHOSPHATE ISOMERASE B"/>
    <property type="match status" value="1"/>
</dbReference>
<gene>
    <name evidence="4" type="primary">rpiB</name>
    <name evidence="4" type="ORF">FNE76_03340</name>
</gene>
<dbReference type="AlphaFoldDB" id="A0A553V007"/>
<keyword evidence="5" id="KW-1185">Reference proteome</keyword>
<dbReference type="GO" id="GO:0004751">
    <property type="term" value="F:ribose-5-phosphate isomerase activity"/>
    <property type="evidence" value="ECO:0007669"/>
    <property type="project" value="UniProtKB-EC"/>
</dbReference>
<dbReference type="GO" id="GO:0009052">
    <property type="term" value="P:pentose-phosphate shunt, non-oxidative branch"/>
    <property type="evidence" value="ECO:0007669"/>
    <property type="project" value="TreeGrafter"/>
</dbReference>
<dbReference type="GO" id="GO:0019316">
    <property type="term" value="P:D-allose catabolic process"/>
    <property type="evidence" value="ECO:0007669"/>
    <property type="project" value="TreeGrafter"/>
</dbReference>
<feature type="active site" description="Proton acceptor" evidence="3">
    <location>
        <position position="68"/>
    </location>
</feature>
<dbReference type="PIRSF" id="PIRSF005384">
    <property type="entry name" value="RpiB_LacA_B"/>
    <property type="match status" value="1"/>
</dbReference>
<reference evidence="5" key="1">
    <citation type="submission" date="2019-07" db="EMBL/GenBank/DDBJ databases">
        <title>Helicobacter labacensis sp. nov., Helicobacter mehlei sp. nov. and Helicobacter vulpis sp. nov., isolated from gastric mucosa of red fox (Vulpis vulpis).</title>
        <authorList>
            <person name="Papic B."/>
        </authorList>
    </citation>
    <scope>NUCLEOTIDE SEQUENCE [LARGE SCALE GENOMIC DNA]</scope>
    <source>
        <strain evidence="5">L8b</strain>
    </source>
</reference>
<dbReference type="RefSeq" id="WP_143928372.1">
    <property type="nucleotide sequence ID" value="NZ_VKGC01000005.1"/>
</dbReference>
<evidence type="ECO:0000313" key="5">
    <source>
        <dbReference type="Proteomes" id="UP000319322"/>
    </source>
</evidence>